<feature type="chain" id="PRO_5043684074" evidence="2">
    <location>
        <begin position="27"/>
        <end position="104"/>
    </location>
</feature>
<protein>
    <submittedName>
        <fullName evidence="3">Uncharacterized protein</fullName>
    </submittedName>
</protein>
<evidence type="ECO:0000256" key="1">
    <source>
        <dbReference type="SAM" id="MobiDB-lite"/>
    </source>
</evidence>
<evidence type="ECO:0000256" key="2">
    <source>
        <dbReference type="SAM" id="SignalP"/>
    </source>
</evidence>
<evidence type="ECO:0000313" key="4">
    <source>
        <dbReference type="Proteomes" id="UP001366166"/>
    </source>
</evidence>
<keyword evidence="4" id="KW-1185">Reference proteome</keyword>
<dbReference type="EMBL" id="AP028679">
    <property type="protein sequence ID" value="BEQ13071.1"/>
    <property type="molecule type" value="Genomic_DNA"/>
</dbReference>
<dbReference type="Proteomes" id="UP001366166">
    <property type="component" value="Chromosome"/>
</dbReference>
<proteinExistence type="predicted"/>
<keyword evidence="2" id="KW-0732">Signal</keyword>
<organism evidence="3 4">
    <name type="scientific">Desulfoferula mesophila</name>
    <dbReference type="NCBI Taxonomy" id="3058419"/>
    <lineage>
        <taxon>Bacteria</taxon>
        <taxon>Pseudomonadati</taxon>
        <taxon>Thermodesulfobacteriota</taxon>
        <taxon>Desulfarculia</taxon>
        <taxon>Desulfarculales</taxon>
        <taxon>Desulfarculaceae</taxon>
        <taxon>Desulfoferula</taxon>
    </lineage>
</organism>
<reference evidence="4" key="1">
    <citation type="journal article" date="2023" name="Arch. Microbiol.">
        <title>Desulfoferula mesophilus gen. nov. sp. nov., a mesophilic sulfate-reducing bacterium isolated from a brackish lake sediment.</title>
        <authorList>
            <person name="Watanabe T."/>
            <person name="Yabe T."/>
            <person name="Tsuji J.M."/>
            <person name="Fukui M."/>
        </authorList>
    </citation>
    <scope>NUCLEOTIDE SEQUENCE [LARGE SCALE GENOMIC DNA]</scope>
    <source>
        <strain evidence="4">12FAK</strain>
    </source>
</reference>
<sequence>MKYKSLAITAGVAAALTMGLYLGAGAQGANCTIGGETGPGVPVLLAAQSDAKTKPAQPAAEQPKDAKPAPAAAQAPDKDKKDAKPAQPAGAAPIVPIIAPDEGC</sequence>
<name>A0AAU9ER25_9BACT</name>
<feature type="compositionally biased region" description="Low complexity" evidence="1">
    <location>
        <begin position="85"/>
        <end position="104"/>
    </location>
</feature>
<gene>
    <name evidence="3" type="ORF">FAK_01370</name>
</gene>
<dbReference type="RefSeq" id="WP_338604336.1">
    <property type="nucleotide sequence ID" value="NZ_AP028679.1"/>
</dbReference>
<evidence type="ECO:0000313" key="3">
    <source>
        <dbReference type="EMBL" id="BEQ13071.1"/>
    </source>
</evidence>
<dbReference type="KEGG" id="dmp:FAK_01370"/>
<feature type="signal peptide" evidence="2">
    <location>
        <begin position="1"/>
        <end position="26"/>
    </location>
</feature>
<accession>A0AAU9ER25</accession>
<feature type="region of interest" description="Disordered" evidence="1">
    <location>
        <begin position="47"/>
        <end position="104"/>
    </location>
</feature>
<dbReference type="AlphaFoldDB" id="A0AAU9ER25"/>